<dbReference type="InterPro" id="IPR024602">
    <property type="entry name" value="COG_su2_N"/>
</dbReference>
<evidence type="ECO:0000259" key="10">
    <source>
        <dbReference type="Pfam" id="PF12022"/>
    </source>
</evidence>
<dbReference type="GO" id="GO:0017119">
    <property type="term" value="C:Golgi transport complex"/>
    <property type="evidence" value="ECO:0007669"/>
    <property type="project" value="TreeGrafter"/>
</dbReference>
<evidence type="ECO:0000313" key="12">
    <source>
        <dbReference type="Proteomes" id="UP001201812"/>
    </source>
</evidence>
<dbReference type="GO" id="GO:0006891">
    <property type="term" value="P:intra-Golgi vesicle-mediated transport"/>
    <property type="evidence" value="ECO:0007669"/>
    <property type="project" value="TreeGrafter"/>
</dbReference>
<dbReference type="PANTHER" id="PTHR12961">
    <property type="entry name" value="CONSERVED OLIGOMERIC GOLGI COMPLEX COMPONENT 2"/>
    <property type="match status" value="1"/>
</dbReference>
<dbReference type="InterPro" id="IPR024603">
    <property type="entry name" value="COG_complex_COG2_C"/>
</dbReference>
<accession>A0AAD4RCM3</accession>
<dbReference type="PANTHER" id="PTHR12961:SF0">
    <property type="entry name" value="CONSERVED OLIGOMERIC GOLGI COMPLEX SUBUNIT 2"/>
    <property type="match status" value="1"/>
</dbReference>
<dbReference type="AlphaFoldDB" id="A0AAD4RCM3"/>
<comment type="subcellular location">
    <subcellularLocation>
        <location evidence="1">Golgi apparatus membrane</location>
        <topology evidence="1">Peripheral membrane protein</topology>
    </subcellularLocation>
</comment>
<evidence type="ECO:0000256" key="7">
    <source>
        <dbReference type="ARBA" id="ARBA00023136"/>
    </source>
</evidence>
<comment type="caution">
    <text evidence="11">The sequence shown here is derived from an EMBL/GenBank/DDBJ whole genome shotgun (WGS) entry which is preliminary data.</text>
</comment>
<keyword evidence="12" id="KW-1185">Reference proteome</keyword>
<comment type="similarity">
    <text evidence="2">Belongs to the COG2 family.</text>
</comment>
<keyword evidence="7" id="KW-0472">Membrane</keyword>
<evidence type="ECO:0000256" key="6">
    <source>
        <dbReference type="ARBA" id="ARBA00023034"/>
    </source>
</evidence>
<keyword evidence="5" id="KW-0653">Protein transport</keyword>
<proteinExistence type="inferred from homology"/>
<evidence type="ECO:0000256" key="4">
    <source>
        <dbReference type="ARBA" id="ARBA00022448"/>
    </source>
</evidence>
<gene>
    <name evidence="11" type="ORF">DdX_03358</name>
</gene>
<dbReference type="Pfam" id="PF06148">
    <property type="entry name" value="COG2_N"/>
    <property type="match status" value="1"/>
</dbReference>
<sequence>MPNPSHNGPITLSLPKSAGLDDVQLCFNKAHFNREDFDVERFVNLARRRATLDQIHNDLRTYLRYLQNSMIELINDDYADFVNLSSTLATLKDSIVKISSNVGNSWQSFSTSTAEVQTVAEIVRQKCSDLLSNRKEQILARNKIAFLTSVNRLSKCLQQRPSAISVWFSKLLGLVLDVELWYRRIPQEHLPVKGVLSREKCYSNLKNMLIEELVGDLKSNCSFLGIILPLLTLIGQYDSSVLAVSNSVVDKEISLEHDIPKDVILAGLFEQILAIRGKWRGLLKKNSHWRKDTETFVDTCLLSYCLTFLEQKFGSVLVPSDNRLFHRCYSLTIDFIRNWPSKCCRHTLKAIKNKFNTIVYFKMETQHVLSEIKSQSKPEKFTYLLQEKSSGNICPLSNTIILGIEVLFSEQTFLPPLIDKFWDFSLKCLSNYLEWISNINTHFVKELSNEEAQQSVEPYLALAALAWDIASFNNRLNALCANHIWRLITTVKGDLSPFEECINAYGEEINFKQTELFESISALLLKKTTKELSTVNDIPRQYRWTRKPTPSCFSPYLEAAFSVCEKFSAEATEICWNEIQINLVLKKVVEQSSTIFCEKAGQVLDSVEQTGSSLQRFKKKAAVEGQSDQVADSDEAKIRKQLVYDTNFVIQRATEHDINLDSLRTVLERAQAEAQ</sequence>
<evidence type="ECO:0000256" key="3">
    <source>
        <dbReference type="ARBA" id="ARBA00020977"/>
    </source>
</evidence>
<evidence type="ECO:0000256" key="2">
    <source>
        <dbReference type="ARBA" id="ARBA00007603"/>
    </source>
</evidence>
<evidence type="ECO:0000256" key="8">
    <source>
        <dbReference type="ARBA" id="ARBA00031344"/>
    </source>
</evidence>
<dbReference type="Pfam" id="PF12022">
    <property type="entry name" value="COG2_C"/>
    <property type="match status" value="1"/>
</dbReference>
<dbReference type="InterPro" id="IPR009316">
    <property type="entry name" value="COG2"/>
</dbReference>
<evidence type="ECO:0000259" key="9">
    <source>
        <dbReference type="Pfam" id="PF06148"/>
    </source>
</evidence>
<keyword evidence="6" id="KW-0333">Golgi apparatus</keyword>
<dbReference type="GO" id="GO:0015031">
    <property type="term" value="P:protein transport"/>
    <property type="evidence" value="ECO:0007669"/>
    <property type="project" value="UniProtKB-KW"/>
</dbReference>
<keyword evidence="4" id="KW-0813">Transport</keyword>
<protein>
    <recommendedName>
        <fullName evidence="3">Conserved oligomeric Golgi complex subunit 2</fullName>
    </recommendedName>
    <alternativeName>
        <fullName evidence="8">Component of oligomeric Golgi complex 2</fullName>
    </alternativeName>
</protein>
<organism evidence="11 12">
    <name type="scientific">Ditylenchus destructor</name>
    <dbReference type="NCBI Taxonomy" id="166010"/>
    <lineage>
        <taxon>Eukaryota</taxon>
        <taxon>Metazoa</taxon>
        <taxon>Ecdysozoa</taxon>
        <taxon>Nematoda</taxon>
        <taxon>Chromadorea</taxon>
        <taxon>Rhabditida</taxon>
        <taxon>Tylenchina</taxon>
        <taxon>Tylenchomorpha</taxon>
        <taxon>Sphaerularioidea</taxon>
        <taxon>Anguinidae</taxon>
        <taxon>Anguininae</taxon>
        <taxon>Ditylenchus</taxon>
    </lineage>
</organism>
<evidence type="ECO:0000256" key="1">
    <source>
        <dbReference type="ARBA" id="ARBA00004395"/>
    </source>
</evidence>
<evidence type="ECO:0000256" key="5">
    <source>
        <dbReference type="ARBA" id="ARBA00022927"/>
    </source>
</evidence>
<dbReference type="GO" id="GO:0000139">
    <property type="term" value="C:Golgi membrane"/>
    <property type="evidence" value="ECO:0007669"/>
    <property type="project" value="UniProtKB-SubCell"/>
</dbReference>
<feature type="domain" description="COG complex component COG2 C-terminal" evidence="10">
    <location>
        <begin position="353"/>
        <end position="645"/>
    </location>
</feature>
<dbReference type="Proteomes" id="UP001201812">
    <property type="component" value="Unassembled WGS sequence"/>
</dbReference>
<feature type="domain" description="Conserved oligomeric Golgi complex subunit 2 N-terminal" evidence="9">
    <location>
        <begin position="25"/>
        <end position="98"/>
    </location>
</feature>
<dbReference type="GO" id="GO:0007030">
    <property type="term" value="P:Golgi organization"/>
    <property type="evidence" value="ECO:0007669"/>
    <property type="project" value="InterPro"/>
</dbReference>
<reference evidence="11" key="1">
    <citation type="submission" date="2022-01" db="EMBL/GenBank/DDBJ databases">
        <title>Genome Sequence Resource for Two Populations of Ditylenchus destructor, the Migratory Endoparasitic Phytonematode.</title>
        <authorList>
            <person name="Zhang H."/>
            <person name="Lin R."/>
            <person name="Xie B."/>
        </authorList>
    </citation>
    <scope>NUCLEOTIDE SEQUENCE</scope>
    <source>
        <strain evidence="11">BazhouSP</strain>
    </source>
</reference>
<evidence type="ECO:0000313" key="11">
    <source>
        <dbReference type="EMBL" id="KAI1726634.1"/>
    </source>
</evidence>
<dbReference type="EMBL" id="JAKKPZ010000002">
    <property type="protein sequence ID" value="KAI1726634.1"/>
    <property type="molecule type" value="Genomic_DNA"/>
</dbReference>
<name>A0AAD4RCM3_9BILA</name>